<dbReference type="NCBIfam" id="NF033740">
    <property type="entry name" value="MarP_fam_protase"/>
    <property type="match status" value="1"/>
</dbReference>
<reference evidence="7" key="1">
    <citation type="submission" date="2016-10" db="EMBL/GenBank/DDBJ databases">
        <authorList>
            <person name="Varghese N."/>
            <person name="Submissions S."/>
        </authorList>
    </citation>
    <scope>NUCLEOTIDE SEQUENCE [LARGE SCALE GENOMIC DNA]</scope>
    <source>
        <strain evidence="7">DSM 43163</strain>
    </source>
</reference>
<dbReference type="InterPro" id="IPR003825">
    <property type="entry name" value="Colicin-V_CvpA"/>
</dbReference>
<dbReference type="InterPro" id="IPR001940">
    <property type="entry name" value="Peptidase_S1C"/>
</dbReference>
<dbReference type="GO" id="GO:0004252">
    <property type="term" value="F:serine-type endopeptidase activity"/>
    <property type="evidence" value="ECO:0007669"/>
    <property type="project" value="InterPro"/>
</dbReference>
<proteinExistence type="predicted"/>
<keyword evidence="3 5" id="KW-1133">Transmembrane helix</keyword>
<dbReference type="Pfam" id="PF13365">
    <property type="entry name" value="Trypsin_2"/>
    <property type="match status" value="1"/>
</dbReference>
<dbReference type="GO" id="GO:0006508">
    <property type="term" value="P:proteolysis"/>
    <property type="evidence" value="ECO:0007669"/>
    <property type="project" value="InterPro"/>
</dbReference>
<name>A0A1H6E8N0_9ACTN</name>
<dbReference type="AlphaFoldDB" id="A0A1H6E8N0"/>
<dbReference type="Proteomes" id="UP000236723">
    <property type="component" value="Unassembled WGS sequence"/>
</dbReference>
<dbReference type="SUPFAM" id="SSF50494">
    <property type="entry name" value="Trypsin-like serine proteases"/>
    <property type="match status" value="1"/>
</dbReference>
<organism evidence="6 7">
    <name type="scientific">Thermomonospora echinospora</name>
    <dbReference type="NCBI Taxonomy" id="1992"/>
    <lineage>
        <taxon>Bacteria</taxon>
        <taxon>Bacillati</taxon>
        <taxon>Actinomycetota</taxon>
        <taxon>Actinomycetes</taxon>
        <taxon>Streptosporangiales</taxon>
        <taxon>Thermomonosporaceae</taxon>
        <taxon>Thermomonospora</taxon>
    </lineage>
</organism>
<evidence type="ECO:0000256" key="2">
    <source>
        <dbReference type="ARBA" id="ARBA00022692"/>
    </source>
</evidence>
<dbReference type="InterPro" id="IPR043504">
    <property type="entry name" value="Peptidase_S1_PA_chymotrypsin"/>
</dbReference>
<keyword evidence="4 5" id="KW-0472">Membrane</keyword>
<dbReference type="PANTHER" id="PTHR43019">
    <property type="entry name" value="SERINE ENDOPROTEASE DEGS"/>
    <property type="match status" value="1"/>
</dbReference>
<evidence type="ECO:0000256" key="5">
    <source>
        <dbReference type="SAM" id="Phobius"/>
    </source>
</evidence>
<feature type="transmembrane region" description="Helical" evidence="5">
    <location>
        <begin position="31"/>
        <end position="52"/>
    </location>
</feature>
<evidence type="ECO:0000313" key="6">
    <source>
        <dbReference type="EMBL" id="SEG93274.1"/>
    </source>
</evidence>
<keyword evidence="2 5" id="KW-0812">Transmembrane</keyword>
<feature type="transmembrane region" description="Helical" evidence="5">
    <location>
        <begin position="6"/>
        <end position="24"/>
    </location>
</feature>
<evidence type="ECO:0000313" key="7">
    <source>
        <dbReference type="Proteomes" id="UP000236723"/>
    </source>
</evidence>
<dbReference type="InterPro" id="IPR009003">
    <property type="entry name" value="Peptidase_S1_PA"/>
</dbReference>
<accession>A0A1H6E8N0</accession>
<dbReference type="InterPro" id="IPR047680">
    <property type="entry name" value="MarP-like"/>
</dbReference>
<dbReference type="RefSeq" id="WP_200827746.1">
    <property type="nucleotide sequence ID" value="NZ_FNVO01000038.1"/>
</dbReference>
<dbReference type="PANTHER" id="PTHR43019:SF23">
    <property type="entry name" value="PROTEASE DO-LIKE 5, CHLOROPLASTIC"/>
    <property type="match status" value="1"/>
</dbReference>
<evidence type="ECO:0000256" key="3">
    <source>
        <dbReference type="ARBA" id="ARBA00022989"/>
    </source>
</evidence>
<keyword evidence="7" id="KW-1185">Reference proteome</keyword>
<evidence type="ECO:0000256" key="1">
    <source>
        <dbReference type="ARBA" id="ARBA00004141"/>
    </source>
</evidence>
<protein>
    <submittedName>
        <fullName evidence="6">Colicin V production protein</fullName>
    </submittedName>
</protein>
<feature type="transmembrane region" description="Helical" evidence="5">
    <location>
        <begin position="64"/>
        <end position="88"/>
    </location>
</feature>
<dbReference type="GO" id="GO:0016020">
    <property type="term" value="C:membrane"/>
    <property type="evidence" value="ECO:0007669"/>
    <property type="project" value="UniProtKB-SubCell"/>
</dbReference>
<sequence>MLGDHVLDLILLVLVVLFAVSGYRQGFIVSLLSFVGFVGGGVVGVLVAPPIAEAVVDGTAQQALLAIIIAFLAATLGQLAASSLGAMLRNRVTGNNARAADAVGGALVSALSLLVVAWFFGILLSGAKIEWLRTQVNASAVLEGVDTVMPKQSQTWFSSFQQFVDSSEFPRVFYGLGGESVVEVPPPDENVRSTPQLQAAKRSIFKIVGTAPDCQRKIEGTGFVYAPERIMTNAHVVAGVRGQVDVISWDGQRRGRASVVLYDPKRDVAVLRVPGFDARPLDFDGPARTRDDAIVAGFPKGHGYTADAARIRARQDAKGPDIYHSGEVTREVYAIRGKVEPGNSGGPLLSPQGSVYGVIFAAALDSPSTGYALTAKEVEPDAEIGRTASAPVDTGACSD</sequence>
<feature type="transmembrane region" description="Helical" evidence="5">
    <location>
        <begin position="100"/>
        <end position="124"/>
    </location>
</feature>
<gene>
    <name evidence="6" type="ORF">SAMN04489712_1385</name>
</gene>
<dbReference type="EMBL" id="FNVO01000038">
    <property type="protein sequence ID" value="SEG93274.1"/>
    <property type="molecule type" value="Genomic_DNA"/>
</dbReference>
<comment type="subcellular location">
    <subcellularLocation>
        <location evidence="1">Membrane</location>
        <topology evidence="1">Multi-pass membrane protein</topology>
    </subcellularLocation>
</comment>
<dbReference type="Pfam" id="PF02674">
    <property type="entry name" value="Colicin_V"/>
    <property type="match status" value="1"/>
</dbReference>
<evidence type="ECO:0000256" key="4">
    <source>
        <dbReference type="ARBA" id="ARBA00023136"/>
    </source>
</evidence>
<dbReference type="PRINTS" id="PR00834">
    <property type="entry name" value="PROTEASES2C"/>
</dbReference>
<dbReference type="GO" id="GO:0009403">
    <property type="term" value="P:toxin biosynthetic process"/>
    <property type="evidence" value="ECO:0007669"/>
    <property type="project" value="InterPro"/>
</dbReference>
<dbReference type="Gene3D" id="2.40.10.10">
    <property type="entry name" value="Trypsin-like serine proteases"/>
    <property type="match status" value="2"/>
</dbReference>